<evidence type="ECO:0000313" key="1">
    <source>
        <dbReference type="EMBL" id="GCE21855.1"/>
    </source>
</evidence>
<name>A0A402ARX9_9CHLR</name>
<dbReference type="AlphaFoldDB" id="A0A402ARX9"/>
<reference evidence="2" key="1">
    <citation type="submission" date="2018-12" db="EMBL/GenBank/DDBJ databases">
        <title>Tengunoibacter tsumagoiensis gen. nov., sp. nov., Dictyobacter kobayashii sp. nov., D. alpinus sp. nov., and D. joshuensis sp. nov. and description of Dictyobacteraceae fam. nov. within the order Ktedonobacterales isolated from Tengu-no-mugimeshi.</title>
        <authorList>
            <person name="Wang C.M."/>
            <person name="Zheng Y."/>
            <person name="Sakai Y."/>
            <person name="Toyoda A."/>
            <person name="Minakuchi Y."/>
            <person name="Abe K."/>
            <person name="Yokota A."/>
            <person name="Yabe S."/>
        </authorList>
    </citation>
    <scope>NUCLEOTIDE SEQUENCE [LARGE SCALE GENOMIC DNA]</scope>
    <source>
        <strain evidence="2">Uno11</strain>
    </source>
</reference>
<dbReference type="Proteomes" id="UP000287188">
    <property type="component" value="Unassembled WGS sequence"/>
</dbReference>
<comment type="caution">
    <text evidence="1">The sequence shown here is derived from an EMBL/GenBank/DDBJ whole genome shotgun (WGS) entry which is preliminary data.</text>
</comment>
<accession>A0A402ARX9</accession>
<evidence type="ECO:0000313" key="2">
    <source>
        <dbReference type="Proteomes" id="UP000287188"/>
    </source>
</evidence>
<keyword evidence="2" id="KW-1185">Reference proteome</keyword>
<protein>
    <submittedName>
        <fullName evidence="1">Uncharacterized protein</fullName>
    </submittedName>
</protein>
<proteinExistence type="predicted"/>
<gene>
    <name evidence="1" type="ORF">KDK_56550</name>
</gene>
<sequence>MLAGFALAAGDAAGMVAAGCVVEDFAAGIADVLDAGVVGVVLAAGFFAAKTEGAE</sequence>
<organism evidence="1 2">
    <name type="scientific">Dictyobacter kobayashii</name>
    <dbReference type="NCBI Taxonomy" id="2014872"/>
    <lineage>
        <taxon>Bacteria</taxon>
        <taxon>Bacillati</taxon>
        <taxon>Chloroflexota</taxon>
        <taxon>Ktedonobacteria</taxon>
        <taxon>Ktedonobacterales</taxon>
        <taxon>Dictyobacteraceae</taxon>
        <taxon>Dictyobacter</taxon>
    </lineage>
</organism>
<dbReference type="EMBL" id="BIFS01000001">
    <property type="protein sequence ID" value="GCE21855.1"/>
    <property type="molecule type" value="Genomic_DNA"/>
</dbReference>